<dbReference type="Pfam" id="PF05239">
    <property type="entry name" value="PRC"/>
    <property type="match status" value="1"/>
</dbReference>
<sequence>MGQLNPGMPAGSRGAAIVGRGVGDGPGPDVMGASTLDGNKVYSSDGEHVGKISEIMLDVRGGRIAYAVLTSGGFLGMGDTLHAIPWGALTLDTDEKCFRIGVTAQRIKDAPGFDKDSWPAMADPQWGTTLHEYYGSNPYWIGEGGPL</sequence>
<evidence type="ECO:0000313" key="3">
    <source>
        <dbReference type="Proteomes" id="UP000397656"/>
    </source>
</evidence>
<name>A0A643FPP5_9BURK</name>
<dbReference type="Gene3D" id="2.30.30.240">
    <property type="entry name" value="PRC-barrel domain"/>
    <property type="match status" value="1"/>
</dbReference>
<reference evidence="2 3" key="1">
    <citation type="submission" date="2020-10" db="EMBL/GenBank/DDBJ databases">
        <title>Complete genome sequence of Cupriavidus basilensis CCUG 49340T.</title>
        <authorList>
            <person name="Salva-Serra F."/>
            <person name="Donoso R.A."/>
            <person name="Cho K.H."/>
            <person name="Yoo J.A."/>
            <person name="Lee K."/>
            <person name="Yoon S.-H."/>
            <person name="Perez-Pantoja D."/>
            <person name="Moore E.R.B."/>
        </authorList>
    </citation>
    <scope>NUCLEOTIDE SEQUENCE [LARGE SCALE GENOMIC DNA]</scope>
    <source>
        <strain evidence="3">CCUG 49340</strain>
    </source>
</reference>
<dbReference type="InterPro" id="IPR011033">
    <property type="entry name" value="PRC_barrel-like_sf"/>
</dbReference>
<dbReference type="SUPFAM" id="SSF50346">
    <property type="entry name" value="PRC-barrel domain"/>
    <property type="match status" value="1"/>
</dbReference>
<feature type="domain" description="PRC-barrel" evidence="1">
    <location>
        <begin position="29"/>
        <end position="95"/>
    </location>
</feature>
<evidence type="ECO:0000313" key="2">
    <source>
        <dbReference type="EMBL" id="QOT80746.1"/>
    </source>
</evidence>
<dbReference type="PANTHER" id="PTHR36505">
    <property type="entry name" value="BLR1072 PROTEIN"/>
    <property type="match status" value="1"/>
</dbReference>
<dbReference type="Proteomes" id="UP000397656">
    <property type="component" value="Chromosome 2"/>
</dbReference>
<dbReference type="PANTHER" id="PTHR36505:SF1">
    <property type="entry name" value="BLR1072 PROTEIN"/>
    <property type="match status" value="1"/>
</dbReference>
<evidence type="ECO:0000259" key="1">
    <source>
        <dbReference type="Pfam" id="PF05239"/>
    </source>
</evidence>
<organism evidence="2 3">
    <name type="scientific">Cupriavidus basilensis</name>
    <dbReference type="NCBI Taxonomy" id="68895"/>
    <lineage>
        <taxon>Bacteria</taxon>
        <taxon>Pseudomonadati</taxon>
        <taxon>Pseudomonadota</taxon>
        <taxon>Betaproteobacteria</taxon>
        <taxon>Burkholderiales</taxon>
        <taxon>Burkholderiaceae</taxon>
        <taxon>Cupriavidus</taxon>
    </lineage>
</organism>
<gene>
    <name evidence="2" type="ORF">F7R26_025345</name>
</gene>
<dbReference type="InterPro" id="IPR027275">
    <property type="entry name" value="PRC-brl_dom"/>
</dbReference>
<dbReference type="EMBL" id="CP062804">
    <property type="protein sequence ID" value="QOT80746.1"/>
    <property type="molecule type" value="Genomic_DNA"/>
</dbReference>
<dbReference type="GeneID" id="98404269"/>
<dbReference type="AlphaFoldDB" id="A0A643FPP5"/>
<proteinExistence type="predicted"/>
<dbReference type="RefSeq" id="WP_150989030.1">
    <property type="nucleotide sequence ID" value="NZ_CP062804.1"/>
</dbReference>
<protein>
    <submittedName>
        <fullName evidence="2">PRC-barrel domain-containing protein</fullName>
    </submittedName>
</protein>
<accession>A0A643FPP5</accession>